<dbReference type="Pfam" id="PF13192">
    <property type="entry name" value="Thioredoxin_3"/>
    <property type="match status" value="1"/>
</dbReference>
<feature type="binding site" evidence="9">
    <location>
        <begin position="214"/>
        <end position="229"/>
    </location>
    <ligand>
        <name>FAD</name>
        <dbReference type="ChEBI" id="CHEBI:57692"/>
    </ligand>
</feature>
<reference evidence="13 14" key="1">
    <citation type="submission" date="2020-04" db="EMBL/GenBank/DDBJ databases">
        <title>Flammeovirga sp. SR4, a novel species isolated from seawater.</title>
        <authorList>
            <person name="Wang X."/>
        </authorList>
    </citation>
    <scope>NUCLEOTIDE SEQUENCE [LARGE SCALE GENOMIC DNA]</scope>
    <source>
        <strain evidence="13 14">ATCC 23126</strain>
    </source>
</reference>
<dbReference type="AlphaFoldDB" id="A0A7X9XB01"/>
<keyword evidence="6 9" id="KW-0520">NAD</keyword>
<dbReference type="RefSeq" id="WP_169658452.1">
    <property type="nucleotide sequence ID" value="NZ_JABANE010000058.1"/>
</dbReference>
<feature type="binding site" evidence="9">
    <location>
        <begin position="475"/>
        <end position="485"/>
    </location>
    <ligand>
        <name>FAD</name>
        <dbReference type="ChEBI" id="CHEBI:57692"/>
    </ligand>
</feature>
<keyword evidence="3" id="KW-0285">Flavoprotein</keyword>
<dbReference type="CDD" id="cd03026">
    <property type="entry name" value="AhpF_NTD_C"/>
    <property type="match status" value="1"/>
</dbReference>
<evidence type="ECO:0000313" key="14">
    <source>
        <dbReference type="Proteomes" id="UP000576082"/>
    </source>
</evidence>
<proteinExistence type="inferred from homology"/>
<keyword evidence="5" id="KW-0560">Oxidoreductase</keyword>
<evidence type="ECO:0000313" key="13">
    <source>
        <dbReference type="EMBL" id="NME70210.1"/>
    </source>
</evidence>
<dbReference type="InterPro" id="IPR044141">
    <property type="entry name" value="AhpF_NTD_C"/>
</dbReference>
<dbReference type="GO" id="GO:0000302">
    <property type="term" value="P:response to reactive oxygen species"/>
    <property type="evidence" value="ECO:0007669"/>
    <property type="project" value="InterPro"/>
</dbReference>
<name>A0A7X9XB01_9BACT</name>
<dbReference type="Pfam" id="PF07992">
    <property type="entry name" value="Pyr_redox_2"/>
    <property type="match status" value="1"/>
</dbReference>
<evidence type="ECO:0000256" key="9">
    <source>
        <dbReference type="PIRSR" id="PIRSR000238-1"/>
    </source>
</evidence>
<evidence type="ECO:0000256" key="6">
    <source>
        <dbReference type="ARBA" id="ARBA00023027"/>
    </source>
</evidence>
<evidence type="ECO:0000259" key="11">
    <source>
        <dbReference type="Pfam" id="PF07992"/>
    </source>
</evidence>
<dbReference type="GO" id="GO:0102039">
    <property type="term" value="F:NADH-dependent peroxiredoxin activity"/>
    <property type="evidence" value="ECO:0007669"/>
    <property type="project" value="InterPro"/>
</dbReference>
<evidence type="ECO:0000256" key="10">
    <source>
        <dbReference type="PIRSR" id="PIRSR000238-2"/>
    </source>
</evidence>
<dbReference type="InterPro" id="IPR008255">
    <property type="entry name" value="Pyr_nucl-diS_OxRdtase_2_AS"/>
</dbReference>
<dbReference type="InterPro" id="IPR012081">
    <property type="entry name" value="Alkyl_hydroperoxide_Rdtase_suF"/>
</dbReference>
<evidence type="ECO:0000256" key="5">
    <source>
        <dbReference type="ARBA" id="ARBA00023002"/>
    </source>
</evidence>
<sequence>MLEQALKNQVVGLFNNLNNKYTFNVEVEANHPSKQSLVDLLEDVASCSDKVALEVKEGEGLSFTISKNGETVDNIIFRAVPTGHEFTTLLMAVLNMEGIGKNLPDEGITAKIKGINEKVVVKSYISLTCTNCPEVVQALNVMAIYNPNIEHHIIDGGINKEEVESLGIQAVPTVTANGEQLHVGRASLGELLGKIENIAGSSFDASEAVEKEYDVIVVGGGPAGVSSAVYSARKGFKVAVIAGVIGGQVKETVGIENMISITKTTGAELTANLYSHLKDYPIDILENRMVEDVQVVDGVKKITTSMGEKFTAPALIIATGASWRKLGVPGETEYIGSGVAFCTHCDAPYFKGKKVVVVGGGNSGLEAAIDLAAIASEVTVLEYMDTLKGDQVLQDKVNDLPNVSVVTNAETLSVDGDGSKVTGIQYNDRETGNVQSITTDGVFVQIGLKANSDAFKEIVETNRMGEVIIDAHNRTSIAGVYAAGDVSIVPYKQIVIAMGEGSKAALSAFEDKIKNKLTEAPAEV</sequence>
<dbReference type="PROSITE" id="PS00573">
    <property type="entry name" value="PYRIDINE_REDOX_2"/>
    <property type="match status" value="1"/>
</dbReference>
<gene>
    <name evidence="13" type="primary">ahpF</name>
    <name evidence="13" type="ORF">HHU12_19700</name>
</gene>
<evidence type="ECO:0000256" key="1">
    <source>
        <dbReference type="ARBA" id="ARBA00009333"/>
    </source>
</evidence>
<dbReference type="InterPro" id="IPR023753">
    <property type="entry name" value="FAD/NAD-binding_dom"/>
</dbReference>
<dbReference type="Gene3D" id="3.50.50.60">
    <property type="entry name" value="FAD/NAD(P)-binding domain"/>
    <property type="match status" value="2"/>
</dbReference>
<dbReference type="InterPro" id="IPR036188">
    <property type="entry name" value="FAD/NAD-bd_sf"/>
</dbReference>
<comment type="subunit">
    <text evidence="2">Homodimer.</text>
</comment>
<keyword evidence="4 9" id="KW-0274">FAD</keyword>
<dbReference type="Gene3D" id="3.40.30.80">
    <property type="match status" value="1"/>
</dbReference>
<protein>
    <submittedName>
        <fullName evidence="13">Alkyl hydroperoxide reductase subunit F</fullName>
    </submittedName>
</protein>
<dbReference type="NCBIfam" id="TIGR03140">
    <property type="entry name" value="AhpF"/>
    <property type="match status" value="1"/>
</dbReference>
<dbReference type="SUPFAM" id="SSF52833">
    <property type="entry name" value="Thioredoxin-like"/>
    <property type="match status" value="2"/>
</dbReference>
<feature type="domain" description="FAD/NAD(P)-binding" evidence="11">
    <location>
        <begin position="213"/>
        <end position="501"/>
    </location>
</feature>
<evidence type="ECO:0000256" key="3">
    <source>
        <dbReference type="ARBA" id="ARBA00022630"/>
    </source>
</evidence>
<comment type="similarity">
    <text evidence="1">Belongs to the class-II pyridine nucleotide-disulfide oxidoreductase family.</text>
</comment>
<evidence type="ECO:0000256" key="8">
    <source>
        <dbReference type="ARBA" id="ARBA00023284"/>
    </source>
</evidence>
<dbReference type="Proteomes" id="UP000576082">
    <property type="component" value="Unassembled WGS sequence"/>
</dbReference>
<dbReference type="GO" id="GO:0016668">
    <property type="term" value="F:oxidoreductase activity, acting on a sulfur group of donors, NAD(P) as acceptor"/>
    <property type="evidence" value="ECO:0007669"/>
    <property type="project" value="UniProtKB-ARBA"/>
</dbReference>
<comment type="caution">
    <text evidence="13">The sequence shown here is derived from an EMBL/GenBank/DDBJ whole genome shotgun (WGS) entry which is preliminary data.</text>
</comment>
<dbReference type="PRINTS" id="PR00368">
    <property type="entry name" value="FADPNR"/>
</dbReference>
<comment type="cofactor">
    <cofactor evidence="9">
        <name>FAD</name>
        <dbReference type="ChEBI" id="CHEBI:57692"/>
    </cofactor>
    <text evidence="9">Binds 1 FAD per subunit.</text>
</comment>
<evidence type="ECO:0000259" key="12">
    <source>
        <dbReference type="Pfam" id="PF13192"/>
    </source>
</evidence>
<dbReference type="SUPFAM" id="SSF51905">
    <property type="entry name" value="FAD/NAD(P)-binding domain"/>
    <property type="match status" value="1"/>
</dbReference>
<evidence type="ECO:0000256" key="4">
    <source>
        <dbReference type="ARBA" id="ARBA00022827"/>
    </source>
</evidence>
<dbReference type="InterPro" id="IPR036249">
    <property type="entry name" value="Thioredoxin-like_sf"/>
</dbReference>
<keyword evidence="14" id="KW-1185">Reference proteome</keyword>
<organism evidence="13 14">
    <name type="scientific">Flammeovirga aprica JL-4</name>
    <dbReference type="NCBI Taxonomy" id="694437"/>
    <lineage>
        <taxon>Bacteria</taxon>
        <taxon>Pseudomonadati</taxon>
        <taxon>Bacteroidota</taxon>
        <taxon>Cytophagia</taxon>
        <taxon>Cytophagales</taxon>
        <taxon>Flammeovirgaceae</taxon>
        <taxon>Flammeovirga</taxon>
    </lineage>
</organism>
<dbReference type="PRINTS" id="PR00469">
    <property type="entry name" value="PNDRDTASEII"/>
</dbReference>
<dbReference type="GO" id="GO:0050660">
    <property type="term" value="F:flavin adenine dinucleotide binding"/>
    <property type="evidence" value="ECO:0007669"/>
    <property type="project" value="InterPro"/>
</dbReference>
<accession>A0A7X9XB01</accession>
<dbReference type="GO" id="GO:0051287">
    <property type="term" value="F:NAD binding"/>
    <property type="evidence" value="ECO:0007669"/>
    <property type="project" value="InterPro"/>
</dbReference>
<keyword evidence="9" id="KW-0521">NADP</keyword>
<dbReference type="EMBL" id="JABANE010000058">
    <property type="protein sequence ID" value="NME70210.1"/>
    <property type="molecule type" value="Genomic_DNA"/>
</dbReference>
<dbReference type="PIRSF" id="PIRSF000238">
    <property type="entry name" value="AhpF"/>
    <property type="match status" value="1"/>
</dbReference>
<feature type="binding site" evidence="9">
    <location>
        <begin position="354"/>
        <end position="368"/>
    </location>
    <ligand>
        <name>NAD(+)</name>
        <dbReference type="ChEBI" id="CHEBI:57540"/>
    </ligand>
</feature>
<keyword evidence="7 10" id="KW-1015">Disulfide bond</keyword>
<feature type="domain" description="Thioredoxin-like fold" evidence="12">
    <location>
        <begin position="125"/>
        <end position="194"/>
    </location>
</feature>
<keyword evidence="8 10" id="KW-0676">Redox-active center</keyword>
<feature type="disulfide bond" description="Redox-active" evidence="10">
    <location>
        <begin position="342"/>
        <end position="345"/>
    </location>
</feature>
<dbReference type="InterPro" id="IPR050097">
    <property type="entry name" value="Ferredoxin-NADP_redctase_2"/>
</dbReference>
<dbReference type="InterPro" id="IPR012336">
    <property type="entry name" value="Thioredoxin-like_fold"/>
</dbReference>
<dbReference type="PANTHER" id="PTHR48105">
    <property type="entry name" value="THIOREDOXIN REDUCTASE 1-RELATED-RELATED"/>
    <property type="match status" value="1"/>
</dbReference>
<evidence type="ECO:0000256" key="7">
    <source>
        <dbReference type="ARBA" id="ARBA00023157"/>
    </source>
</evidence>
<evidence type="ECO:0000256" key="2">
    <source>
        <dbReference type="ARBA" id="ARBA00011738"/>
    </source>
</evidence>